<dbReference type="AlphaFoldDB" id="A0A5D4HAR8"/>
<proteinExistence type="predicted"/>
<comment type="caution">
    <text evidence="1">The sequence shown here is derived from an EMBL/GenBank/DDBJ whole genome shotgun (WGS) entry which is preliminary data.</text>
</comment>
<accession>A0A5D4HAR8</accession>
<gene>
    <name evidence="1" type="ORF">FXV77_05305</name>
</gene>
<name>A0A5D4HAR8_9SPHI</name>
<dbReference type="Gene3D" id="3.40.50.2300">
    <property type="match status" value="1"/>
</dbReference>
<dbReference type="Proteomes" id="UP000322362">
    <property type="component" value="Unassembled WGS sequence"/>
</dbReference>
<evidence type="ECO:0008006" key="3">
    <source>
        <dbReference type="Google" id="ProtNLM"/>
    </source>
</evidence>
<dbReference type="InterPro" id="IPR011006">
    <property type="entry name" value="CheY-like_superfamily"/>
</dbReference>
<sequence length="128" mass="14388">MLDRTKRISCLLVEDEALSIEMMQDYIGRRHELELVAIASEMSEIQPLVAAYFPAIIFLDLVLPIGKSTGFHFGMLPQTASIVIVSGVPLTHYHGELPKGKIFELPKPVSFESFERCVDEVLLSRLSR</sequence>
<reference evidence="1 2" key="1">
    <citation type="submission" date="2019-08" db="EMBL/GenBank/DDBJ databases">
        <title>Phlebobacter frassis gen. nov. sp. nov., a new member of family Sphingobacteriaceae isolated from sand fly rearing media.</title>
        <authorList>
            <person name="Kakumanu M.L."/>
            <person name="Marayati B.F."/>
            <person name="Wada-Katsumata A."/>
            <person name="Wasserberg G."/>
            <person name="Schal C."/>
            <person name="Apperson C.S."/>
            <person name="Ponnusamy L."/>
        </authorList>
    </citation>
    <scope>NUCLEOTIDE SEQUENCE [LARGE SCALE GENOMIC DNA]</scope>
    <source>
        <strain evidence="1 2">SSI9</strain>
    </source>
</reference>
<evidence type="ECO:0000313" key="2">
    <source>
        <dbReference type="Proteomes" id="UP000322362"/>
    </source>
</evidence>
<dbReference type="EMBL" id="VTAV01000002">
    <property type="protein sequence ID" value="TYR37422.1"/>
    <property type="molecule type" value="Genomic_DNA"/>
</dbReference>
<dbReference type="RefSeq" id="WP_148918163.1">
    <property type="nucleotide sequence ID" value="NZ_VTAV01000002.1"/>
</dbReference>
<evidence type="ECO:0000313" key="1">
    <source>
        <dbReference type="EMBL" id="TYR37422.1"/>
    </source>
</evidence>
<protein>
    <recommendedName>
        <fullName evidence="3">Response regulatory domain-containing protein</fullName>
    </recommendedName>
</protein>
<keyword evidence="2" id="KW-1185">Reference proteome</keyword>
<dbReference type="SUPFAM" id="SSF52172">
    <property type="entry name" value="CheY-like"/>
    <property type="match status" value="1"/>
</dbReference>
<organism evidence="1 2">
    <name type="scientific">Sphingobacterium phlebotomi</name>
    <dbReference type="NCBI Taxonomy" id="2605433"/>
    <lineage>
        <taxon>Bacteria</taxon>
        <taxon>Pseudomonadati</taxon>
        <taxon>Bacteroidota</taxon>
        <taxon>Sphingobacteriia</taxon>
        <taxon>Sphingobacteriales</taxon>
        <taxon>Sphingobacteriaceae</taxon>
        <taxon>Sphingobacterium</taxon>
    </lineage>
</organism>